<dbReference type="InterPro" id="IPR036179">
    <property type="entry name" value="Ig-like_dom_sf"/>
</dbReference>
<keyword evidence="1" id="KW-0732">Signal</keyword>
<dbReference type="OrthoDB" id="5843397at2759"/>
<keyword evidence="3" id="KW-1185">Reference proteome</keyword>
<name>A0A8X6KFN6_TRICU</name>
<evidence type="ECO:0000313" key="3">
    <source>
        <dbReference type="Proteomes" id="UP000887116"/>
    </source>
</evidence>
<dbReference type="Gene3D" id="2.60.40.10">
    <property type="entry name" value="Immunoglobulins"/>
    <property type="match status" value="1"/>
</dbReference>
<dbReference type="PANTHER" id="PTHR23278:SF19">
    <property type="entry name" value="OBSCURIN"/>
    <property type="match status" value="1"/>
</dbReference>
<dbReference type="Proteomes" id="UP000887116">
    <property type="component" value="Unassembled WGS sequence"/>
</dbReference>
<dbReference type="AlphaFoldDB" id="A0A8X6KFN6"/>
<accession>A0A8X6KFN6</accession>
<reference evidence="2" key="1">
    <citation type="submission" date="2020-07" db="EMBL/GenBank/DDBJ databases">
        <title>Multicomponent nature underlies the extraordinary mechanical properties of spider dragline silk.</title>
        <authorList>
            <person name="Kono N."/>
            <person name="Nakamura H."/>
            <person name="Mori M."/>
            <person name="Yoshida Y."/>
            <person name="Ohtoshi R."/>
            <person name="Malay A.D."/>
            <person name="Moran D.A.P."/>
            <person name="Tomita M."/>
            <person name="Numata K."/>
            <person name="Arakawa K."/>
        </authorList>
    </citation>
    <scope>NUCLEOTIDE SEQUENCE</scope>
</reference>
<feature type="chain" id="PRO_5036489003" description="Ig-like domain-containing protein" evidence="1">
    <location>
        <begin position="22"/>
        <end position="132"/>
    </location>
</feature>
<comment type="caution">
    <text evidence="2">The sequence shown here is derived from an EMBL/GenBank/DDBJ whole genome shotgun (WGS) entry which is preliminary data.</text>
</comment>
<evidence type="ECO:0000313" key="2">
    <source>
        <dbReference type="EMBL" id="GFQ74675.1"/>
    </source>
</evidence>
<evidence type="ECO:0008006" key="4">
    <source>
        <dbReference type="Google" id="ProtNLM"/>
    </source>
</evidence>
<dbReference type="EMBL" id="BMAO01001603">
    <property type="protein sequence ID" value="GFQ74675.1"/>
    <property type="molecule type" value="Genomic_DNA"/>
</dbReference>
<gene>
    <name evidence="2" type="primary">AVEN_159439_1</name>
    <name evidence="2" type="ORF">TNCT_628081</name>
</gene>
<feature type="signal peptide" evidence="1">
    <location>
        <begin position="1"/>
        <end position="21"/>
    </location>
</feature>
<organism evidence="2 3">
    <name type="scientific">Trichonephila clavata</name>
    <name type="common">Joro spider</name>
    <name type="synonym">Nephila clavata</name>
    <dbReference type="NCBI Taxonomy" id="2740835"/>
    <lineage>
        <taxon>Eukaryota</taxon>
        <taxon>Metazoa</taxon>
        <taxon>Ecdysozoa</taxon>
        <taxon>Arthropoda</taxon>
        <taxon>Chelicerata</taxon>
        <taxon>Arachnida</taxon>
        <taxon>Araneae</taxon>
        <taxon>Araneomorphae</taxon>
        <taxon>Entelegynae</taxon>
        <taxon>Araneoidea</taxon>
        <taxon>Nephilidae</taxon>
        <taxon>Trichonephila</taxon>
    </lineage>
</organism>
<dbReference type="InterPro" id="IPR013783">
    <property type="entry name" value="Ig-like_fold"/>
</dbReference>
<dbReference type="PANTHER" id="PTHR23278">
    <property type="entry name" value="SIDESTEP PROTEIN"/>
    <property type="match status" value="1"/>
</dbReference>
<protein>
    <recommendedName>
        <fullName evidence="4">Ig-like domain-containing protein</fullName>
    </recommendedName>
</protein>
<dbReference type="SUPFAM" id="SSF48726">
    <property type="entry name" value="Immunoglobulin"/>
    <property type="match status" value="1"/>
</dbReference>
<dbReference type="CDD" id="cd00096">
    <property type="entry name" value="Ig"/>
    <property type="match status" value="1"/>
</dbReference>
<evidence type="ECO:0000256" key="1">
    <source>
        <dbReference type="SAM" id="SignalP"/>
    </source>
</evidence>
<sequence>MYLMHKTALLISHVSNLLTLGQPIPTVTWWRESVLLDDTYDILPNGVIRNELLISSLQRHDLMAVLSCQASNNNVSLPMSSSVTVDMNCKYNHHGSLLKSHLDLFFTEVCHRHPFVLFASEHGPFSLTSSEI</sequence>
<proteinExistence type="predicted"/>